<gene>
    <name evidence="1" type="ORF">SDC9_202784</name>
</gene>
<dbReference type="AlphaFoldDB" id="A0A645IUK9"/>
<sequence length="80" mass="8739">MFGNFQHYACHAVDVGVSPADHDNICGFCKFHSFPGSINLFPHITPDYLLSAEKACHLVKVGTVSKNIIGIEDYIPGFEG</sequence>
<name>A0A645IUK9_9ZZZZ</name>
<comment type="caution">
    <text evidence="1">The sequence shown here is derived from an EMBL/GenBank/DDBJ whole genome shotgun (WGS) entry which is preliminary data.</text>
</comment>
<organism evidence="1">
    <name type="scientific">bioreactor metagenome</name>
    <dbReference type="NCBI Taxonomy" id="1076179"/>
    <lineage>
        <taxon>unclassified sequences</taxon>
        <taxon>metagenomes</taxon>
        <taxon>ecological metagenomes</taxon>
    </lineage>
</organism>
<accession>A0A645IUK9</accession>
<evidence type="ECO:0000313" key="1">
    <source>
        <dbReference type="EMBL" id="MPN55105.1"/>
    </source>
</evidence>
<dbReference type="EMBL" id="VSSQ01123965">
    <property type="protein sequence ID" value="MPN55105.1"/>
    <property type="molecule type" value="Genomic_DNA"/>
</dbReference>
<proteinExistence type="predicted"/>
<reference evidence="1" key="1">
    <citation type="submission" date="2019-08" db="EMBL/GenBank/DDBJ databases">
        <authorList>
            <person name="Kucharzyk K."/>
            <person name="Murdoch R.W."/>
            <person name="Higgins S."/>
            <person name="Loffler F."/>
        </authorList>
    </citation>
    <scope>NUCLEOTIDE SEQUENCE</scope>
</reference>
<protein>
    <submittedName>
        <fullName evidence="1">Uncharacterized protein</fullName>
    </submittedName>
</protein>